<feature type="region of interest" description="Disordered" evidence="1">
    <location>
        <begin position="219"/>
        <end position="240"/>
    </location>
</feature>
<proteinExistence type="predicted"/>
<protein>
    <recommendedName>
        <fullName evidence="2">DUF6602 domain-containing protein</fullName>
    </recommendedName>
</protein>
<accession>A0A0P7H8X8</accession>
<evidence type="ECO:0000256" key="1">
    <source>
        <dbReference type="SAM" id="MobiDB-lite"/>
    </source>
</evidence>
<evidence type="ECO:0000313" key="3">
    <source>
        <dbReference type="EMBL" id="KPN29966.1"/>
    </source>
</evidence>
<name>A0A0P7H8X8_9EURY</name>
<dbReference type="EMBL" id="LGUC01000001">
    <property type="protein sequence ID" value="KPN29966.1"/>
    <property type="molecule type" value="Genomic_DNA"/>
</dbReference>
<sequence length="308" mass="33847">MTTINSPAGLLESFQNQLEHDWSRFRNIAGNDTARGSSYENALSNLLDQYLGGKFDIHTACSVMDRNVSCFDKFGNGASNEIDVVALFSHSTPRIVLREHEITWVPLSGVAFLCEVKSRVDKGRLESDLDKLSVLRELEKDPDDRFGVTVSGDYSVNHQLHCLVYDESSISDDELNSQLANSTDWDLVLLVKEGTLMINNTLSISEYLVPLAIASQIPDPSNDERISNSDEPQDIHIPGNSEDGIISINNGLTWFILAISGSIPWPVGLTTADHLSQLAMKSETKLQFGAAKSVSEQINLDGSDENSS</sequence>
<dbReference type="AlphaFoldDB" id="A0A0P7H8X8"/>
<feature type="domain" description="DUF6602" evidence="2">
    <location>
        <begin position="30"/>
        <end position="138"/>
    </location>
</feature>
<comment type="caution">
    <text evidence="3">The sequence shown here is derived from an EMBL/GenBank/DDBJ whole genome shotgun (WGS) entry which is preliminary data.</text>
</comment>
<evidence type="ECO:0000313" key="4">
    <source>
        <dbReference type="Proteomes" id="UP000050535"/>
    </source>
</evidence>
<dbReference type="Pfam" id="PF20247">
    <property type="entry name" value="DUF6602"/>
    <property type="match status" value="1"/>
</dbReference>
<reference evidence="4" key="1">
    <citation type="submission" date="2013-11" db="EMBL/GenBank/DDBJ databases">
        <authorList>
            <person name="Hoang H.T."/>
            <person name="Killian M.L."/>
            <person name="Madson D.M."/>
            <person name="Arruda P.H.E."/>
            <person name="Sun D."/>
            <person name="Schwartz K.J."/>
            <person name="Yoon K."/>
        </authorList>
    </citation>
    <scope>NUCLEOTIDE SEQUENCE [LARGE SCALE GENOMIC DNA]</scope>
    <source>
        <strain evidence="4">CDK2</strain>
    </source>
</reference>
<evidence type="ECO:0000259" key="2">
    <source>
        <dbReference type="Pfam" id="PF20247"/>
    </source>
</evidence>
<dbReference type="RefSeq" id="WP_144427114.1">
    <property type="nucleotide sequence ID" value="NZ_LGUC01000001.1"/>
</dbReference>
<dbReference type="Proteomes" id="UP000050535">
    <property type="component" value="Unassembled WGS sequence"/>
</dbReference>
<dbReference type="InterPro" id="IPR046537">
    <property type="entry name" value="DUF6602"/>
</dbReference>
<keyword evidence="4" id="KW-1185">Reference proteome</keyword>
<organism evidence="3 4">
    <name type="scientific">Halolamina pelagica</name>
    <dbReference type="NCBI Taxonomy" id="699431"/>
    <lineage>
        <taxon>Archaea</taxon>
        <taxon>Methanobacteriati</taxon>
        <taxon>Methanobacteriota</taxon>
        <taxon>Stenosarchaea group</taxon>
        <taxon>Halobacteria</taxon>
        <taxon>Halobacteriales</taxon>
        <taxon>Haloferacaceae</taxon>
    </lineage>
</organism>
<dbReference type="OrthoDB" id="351309at2157"/>
<gene>
    <name evidence="3" type="ORF">SY89_00686</name>
</gene>